<evidence type="ECO:0000313" key="2">
    <source>
        <dbReference type="Proteomes" id="UP001054252"/>
    </source>
</evidence>
<evidence type="ECO:0000313" key="1">
    <source>
        <dbReference type="EMBL" id="GKV22810.1"/>
    </source>
</evidence>
<accession>A0AAV5KE02</accession>
<name>A0AAV5KE02_9ROSI</name>
<reference evidence="1 2" key="1">
    <citation type="journal article" date="2021" name="Commun. Biol.">
        <title>The genome of Shorea leprosula (Dipterocarpaceae) highlights the ecological relevance of drought in aseasonal tropical rainforests.</title>
        <authorList>
            <person name="Ng K.K.S."/>
            <person name="Kobayashi M.J."/>
            <person name="Fawcett J.A."/>
            <person name="Hatakeyama M."/>
            <person name="Paape T."/>
            <person name="Ng C.H."/>
            <person name="Ang C.C."/>
            <person name="Tnah L.H."/>
            <person name="Lee C.T."/>
            <person name="Nishiyama T."/>
            <person name="Sese J."/>
            <person name="O'Brien M.J."/>
            <person name="Copetti D."/>
            <person name="Mohd Noor M.I."/>
            <person name="Ong R.C."/>
            <person name="Putra M."/>
            <person name="Sireger I.Z."/>
            <person name="Indrioko S."/>
            <person name="Kosugi Y."/>
            <person name="Izuno A."/>
            <person name="Isagi Y."/>
            <person name="Lee S.L."/>
            <person name="Shimizu K.K."/>
        </authorList>
    </citation>
    <scope>NUCLEOTIDE SEQUENCE [LARGE SCALE GENOMIC DNA]</scope>
    <source>
        <strain evidence="1">214</strain>
    </source>
</reference>
<sequence length="63" mass="7175">MQSLSIFKSPTNPHIYTPLVFPLCKDNQVPSTIIKSKIHYVSSVRTLDFLYVLGITSKLYCEV</sequence>
<dbReference type="EMBL" id="BPVZ01000061">
    <property type="protein sequence ID" value="GKV22810.1"/>
    <property type="molecule type" value="Genomic_DNA"/>
</dbReference>
<proteinExistence type="predicted"/>
<dbReference type="AlphaFoldDB" id="A0AAV5KE02"/>
<protein>
    <submittedName>
        <fullName evidence="1">Uncharacterized protein</fullName>
    </submittedName>
</protein>
<organism evidence="1 2">
    <name type="scientific">Rubroshorea leprosula</name>
    <dbReference type="NCBI Taxonomy" id="152421"/>
    <lineage>
        <taxon>Eukaryota</taxon>
        <taxon>Viridiplantae</taxon>
        <taxon>Streptophyta</taxon>
        <taxon>Embryophyta</taxon>
        <taxon>Tracheophyta</taxon>
        <taxon>Spermatophyta</taxon>
        <taxon>Magnoliopsida</taxon>
        <taxon>eudicotyledons</taxon>
        <taxon>Gunneridae</taxon>
        <taxon>Pentapetalae</taxon>
        <taxon>rosids</taxon>
        <taxon>malvids</taxon>
        <taxon>Malvales</taxon>
        <taxon>Dipterocarpaceae</taxon>
        <taxon>Rubroshorea</taxon>
    </lineage>
</organism>
<dbReference type="Proteomes" id="UP001054252">
    <property type="component" value="Unassembled WGS sequence"/>
</dbReference>
<comment type="caution">
    <text evidence="1">The sequence shown here is derived from an EMBL/GenBank/DDBJ whole genome shotgun (WGS) entry which is preliminary data.</text>
</comment>
<gene>
    <name evidence="1" type="ORF">SLEP1_g32633</name>
</gene>
<keyword evidence="2" id="KW-1185">Reference proteome</keyword>